<dbReference type="OrthoDB" id="8247141at2"/>
<evidence type="ECO:0000313" key="2">
    <source>
        <dbReference type="EMBL" id="SFJ31576.1"/>
    </source>
</evidence>
<feature type="chain" id="PRO_5011538352" description="Secreted protein" evidence="1">
    <location>
        <begin position="21"/>
        <end position="98"/>
    </location>
</feature>
<dbReference type="EMBL" id="FOQH01000036">
    <property type="protein sequence ID" value="SFJ31576.1"/>
    <property type="molecule type" value="Genomic_DNA"/>
</dbReference>
<proteinExistence type="predicted"/>
<keyword evidence="3" id="KW-1185">Reference proteome</keyword>
<dbReference type="RefSeq" id="WP_092866425.1">
    <property type="nucleotide sequence ID" value="NZ_FOQH01000036.1"/>
</dbReference>
<keyword evidence="1" id="KW-0732">Signal</keyword>
<dbReference type="STRING" id="1114924.SAMN05216258_1364"/>
<accession>A0A1I3QEN1</accession>
<dbReference type="AlphaFoldDB" id="A0A1I3QEN1"/>
<evidence type="ECO:0000313" key="3">
    <source>
        <dbReference type="Proteomes" id="UP000199377"/>
    </source>
</evidence>
<feature type="signal peptide" evidence="1">
    <location>
        <begin position="1"/>
        <end position="20"/>
    </location>
</feature>
<evidence type="ECO:0008006" key="4">
    <source>
        <dbReference type="Google" id="ProtNLM"/>
    </source>
</evidence>
<reference evidence="2 3" key="1">
    <citation type="submission" date="2016-10" db="EMBL/GenBank/DDBJ databases">
        <authorList>
            <person name="de Groot N.N."/>
        </authorList>
    </citation>
    <scope>NUCLEOTIDE SEQUENCE [LARGE SCALE GENOMIC DNA]</scope>
    <source>
        <strain evidence="2 3">CGMCC 1.11030</strain>
    </source>
</reference>
<sequence length="98" mass="10382">MTRTLILPLLALALAPVASAAADAPPKVEVVAPDEATGLWLAARDRSGRLFLRYCTPDQPARCSPWAAADLGWGDRVETDDANVRPSALGNLPFGARD</sequence>
<protein>
    <recommendedName>
        <fullName evidence="4">Secreted protein</fullName>
    </recommendedName>
</protein>
<organism evidence="2 3">
    <name type="scientific">Albimonas pacifica</name>
    <dbReference type="NCBI Taxonomy" id="1114924"/>
    <lineage>
        <taxon>Bacteria</taxon>
        <taxon>Pseudomonadati</taxon>
        <taxon>Pseudomonadota</taxon>
        <taxon>Alphaproteobacteria</taxon>
        <taxon>Rhodobacterales</taxon>
        <taxon>Paracoccaceae</taxon>
        <taxon>Albimonas</taxon>
    </lineage>
</organism>
<gene>
    <name evidence="2" type="ORF">SAMN05216258_1364</name>
</gene>
<dbReference type="Proteomes" id="UP000199377">
    <property type="component" value="Unassembled WGS sequence"/>
</dbReference>
<evidence type="ECO:0000256" key="1">
    <source>
        <dbReference type="SAM" id="SignalP"/>
    </source>
</evidence>
<name>A0A1I3QEN1_9RHOB</name>